<dbReference type="EMBL" id="JBBHLL010000463">
    <property type="protein sequence ID" value="KAK7802473.1"/>
    <property type="molecule type" value="Genomic_DNA"/>
</dbReference>
<dbReference type="GO" id="GO:0005615">
    <property type="term" value="C:extracellular space"/>
    <property type="evidence" value="ECO:0007669"/>
    <property type="project" value="TreeGrafter"/>
</dbReference>
<name>A0AAW0HI99_MYOGA</name>
<keyword evidence="7 12" id="KW-1133">Transmembrane helix</keyword>
<comment type="function">
    <text evidence="1">Involved in the presentation of foreign antigens to the immune system.</text>
</comment>
<dbReference type="FunFam" id="3.30.500.10:FF:000001">
    <property type="entry name" value="H-2 class I histocompatibility antigen, alpha chain"/>
    <property type="match status" value="1"/>
</dbReference>
<dbReference type="AlphaFoldDB" id="A0AAW0HI99"/>
<gene>
    <name evidence="14" type="ORF">U0070_011343</name>
</gene>
<evidence type="ECO:0000256" key="6">
    <source>
        <dbReference type="ARBA" id="ARBA00022859"/>
    </source>
</evidence>
<dbReference type="InterPro" id="IPR007110">
    <property type="entry name" value="Ig-like_dom"/>
</dbReference>
<evidence type="ECO:0000256" key="11">
    <source>
        <dbReference type="SAM" id="MobiDB-lite"/>
    </source>
</evidence>
<feature type="compositionally biased region" description="Low complexity" evidence="11">
    <location>
        <begin position="85"/>
        <end position="98"/>
    </location>
</feature>
<dbReference type="SMART" id="SM00407">
    <property type="entry name" value="IGc1"/>
    <property type="match status" value="1"/>
</dbReference>
<dbReference type="SUPFAM" id="SSF48726">
    <property type="entry name" value="Immunoglobulin"/>
    <property type="match status" value="1"/>
</dbReference>
<keyword evidence="8 12" id="KW-0472">Membrane</keyword>
<dbReference type="InterPro" id="IPR011162">
    <property type="entry name" value="MHC_I/II-like_Ag-recog"/>
</dbReference>
<dbReference type="InterPro" id="IPR013783">
    <property type="entry name" value="Ig-like_fold"/>
</dbReference>
<feature type="region of interest" description="Disordered" evidence="11">
    <location>
        <begin position="82"/>
        <end position="104"/>
    </location>
</feature>
<feature type="domain" description="Ig-like" evidence="13">
    <location>
        <begin position="290"/>
        <end position="378"/>
    </location>
</feature>
<dbReference type="CDD" id="cd07698">
    <property type="entry name" value="IgC1_MHC_I_alpha3"/>
    <property type="match status" value="1"/>
</dbReference>
<sequence>MEGASQLQEGFIQHFSLLLISQSCPSHSYAALRAALCHSPTIRDQGMVAVWRRLWQGKTKARMQRLLSKLYTDVTLQDLRDRGRVVGPPASPRPRSGSQCASSPGSHWLQFFDTVVYGPDIWEPRCIYVSYVDTTQVQGFDSKAATVRVQPRAPWMEQEPPEYWYNQTEEALYQSQNDRKLFRVLMKYYGHSKDGEYHTLQKVYGCTVENNGNFLRGHYQVTYYGHDYIALNENLSSWTAEGKVAQILKGVWVEEAEAEYWRTYLPGDCVKMLRRFLDLGKETLLRSDPPQTYVTRQVRPGGNVTLKCWALNFYPADITLTWQRDGNNHTQDMEVIETRPAGDGTFQKWAAVVVPSGEELRYTCHVNHEGFPEPLILTWEPPPPNFFLMAILTGLVLGALVMGAVVIFLTWKK</sequence>
<evidence type="ECO:0000256" key="9">
    <source>
        <dbReference type="ARBA" id="ARBA00023180"/>
    </source>
</evidence>
<dbReference type="GO" id="GO:0009897">
    <property type="term" value="C:external side of plasma membrane"/>
    <property type="evidence" value="ECO:0007669"/>
    <property type="project" value="TreeGrafter"/>
</dbReference>
<dbReference type="PANTHER" id="PTHR16675">
    <property type="entry name" value="MHC CLASS I-RELATED"/>
    <property type="match status" value="1"/>
</dbReference>
<dbReference type="GO" id="GO:0002476">
    <property type="term" value="P:antigen processing and presentation of endogenous peptide antigen via MHC class Ib"/>
    <property type="evidence" value="ECO:0007669"/>
    <property type="project" value="TreeGrafter"/>
</dbReference>
<keyword evidence="5 12" id="KW-0812">Transmembrane</keyword>
<dbReference type="InterPro" id="IPR011161">
    <property type="entry name" value="MHC_I-like_Ag-recog"/>
</dbReference>
<dbReference type="PRINTS" id="PR01638">
    <property type="entry name" value="MHCCLASSI"/>
</dbReference>
<evidence type="ECO:0000256" key="8">
    <source>
        <dbReference type="ARBA" id="ARBA00023136"/>
    </source>
</evidence>
<dbReference type="Gene3D" id="3.30.500.10">
    <property type="entry name" value="MHC class I-like antigen recognition-like"/>
    <property type="match status" value="1"/>
</dbReference>
<protein>
    <recommendedName>
        <fullName evidence="13">Ig-like domain-containing protein</fullName>
    </recommendedName>
</protein>
<comment type="caution">
    <text evidence="14">The sequence shown here is derived from an EMBL/GenBank/DDBJ whole genome shotgun (WGS) entry which is preliminary data.</text>
</comment>
<evidence type="ECO:0000259" key="13">
    <source>
        <dbReference type="PROSITE" id="PS50835"/>
    </source>
</evidence>
<dbReference type="Pfam" id="PF00129">
    <property type="entry name" value="MHC_I"/>
    <property type="match status" value="1"/>
</dbReference>
<dbReference type="PANTHER" id="PTHR16675:SF287">
    <property type="entry name" value="HISTOCOMPATIBILITY 2, M REGION LOCUS 10.1-RELATED"/>
    <property type="match status" value="1"/>
</dbReference>
<evidence type="ECO:0000256" key="1">
    <source>
        <dbReference type="ARBA" id="ARBA00002297"/>
    </source>
</evidence>
<dbReference type="InterPro" id="IPR001039">
    <property type="entry name" value="MHC_I_a_a1/a2"/>
</dbReference>
<dbReference type="Proteomes" id="UP001488838">
    <property type="component" value="Unassembled WGS sequence"/>
</dbReference>
<evidence type="ECO:0000313" key="15">
    <source>
        <dbReference type="Proteomes" id="UP001488838"/>
    </source>
</evidence>
<dbReference type="PROSITE" id="PS50835">
    <property type="entry name" value="IG_LIKE"/>
    <property type="match status" value="1"/>
</dbReference>
<keyword evidence="9" id="KW-0325">Glycoprotein</keyword>
<comment type="similarity">
    <text evidence="3 10">Belongs to the MHC class I family.</text>
</comment>
<dbReference type="GO" id="GO:0030670">
    <property type="term" value="C:phagocytic vesicle membrane"/>
    <property type="evidence" value="ECO:0007669"/>
    <property type="project" value="UniProtKB-ARBA"/>
</dbReference>
<feature type="transmembrane region" description="Helical" evidence="12">
    <location>
        <begin position="386"/>
        <end position="411"/>
    </location>
</feature>
<dbReference type="InterPro" id="IPR003597">
    <property type="entry name" value="Ig_C1-set"/>
</dbReference>
<dbReference type="InterPro" id="IPR036179">
    <property type="entry name" value="Ig-like_dom_sf"/>
</dbReference>
<keyword evidence="4" id="KW-0490">MHC I</keyword>
<dbReference type="GO" id="GO:0042605">
    <property type="term" value="F:peptide antigen binding"/>
    <property type="evidence" value="ECO:0007669"/>
    <property type="project" value="TreeGrafter"/>
</dbReference>
<keyword evidence="15" id="KW-1185">Reference proteome</keyword>
<dbReference type="GO" id="GO:0006955">
    <property type="term" value="P:immune response"/>
    <property type="evidence" value="ECO:0007669"/>
    <property type="project" value="TreeGrafter"/>
</dbReference>
<evidence type="ECO:0000256" key="5">
    <source>
        <dbReference type="ARBA" id="ARBA00022692"/>
    </source>
</evidence>
<dbReference type="InterPro" id="IPR003006">
    <property type="entry name" value="Ig/MHC_CS"/>
</dbReference>
<dbReference type="GO" id="GO:0042612">
    <property type="term" value="C:MHC class I protein complex"/>
    <property type="evidence" value="ECO:0007669"/>
    <property type="project" value="UniProtKB-KW"/>
</dbReference>
<dbReference type="GO" id="GO:0002486">
    <property type="term" value="P:antigen processing and presentation of endogenous peptide antigen via MHC class I via ER pathway, TAP-independent"/>
    <property type="evidence" value="ECO:0007669"/>
    <property type="project" value="TreeGrafter"/>
</dbReference>
<evidence type="ECO:0000256" key="10">
    <source>
        <dbReference type="RuleBase" id="RU004439"/>
    </source>
</evidence>
<dbReference type="Gene3D" id="2.60.40.10">
    <property type="entry name" value="Immunoglobulins"/>
    <property type="match status" value="1"/>
</dbReference>
<evidence type="ECO:0000256" key="4">
    <source>
        <dbReference type="ARBA" id="ARBA00022451"/>
    </source>
</evidence>
<evidence type="ECO:0000256" key="7">
    <source>
        <dbReference type="ARBA" id="ARBA00022989"/>
    </source>
</evidence>
<dbReference type="Pfam" id="PF07654">
    <property type="entry name" value="C1-set"/>
    <property type="match status" value="1"/>
</dbReference>
<dbReference type="InterPro" id="IPR037055">
    <property type="entry name" value="MHC_I-like_Ag-recog_sf"/>
</dbReference>
<comment type="subcellular location">
    <subcellularLocation>
        <location evidence="2">Membrane</location>
        <topology evidence="2">Single-pass type I membrane protein</topology>
    </subcellularLocation>
</comment>
<evidence type="ECO:0000256" key="12">
    <source>
        <dbReference type="SAM" id="Phobius"/>
    </source>
</evidence>
<accession>A0AAW0HI99</accession>
<dbReference type="InterPro" id="IPR050208">
    <property type="entry name" value="MHC_class-I_related"/>
</dbReference>
<dbReference type="SUPFAM" id="SSF54452">
    <property type="entry name" value="MHC antigen-recognition domain"/>
    <property type="match status" value="1"/>
</dbReference>
<dbReference type="GO" id="GO:0001916">
    <property type="term" value="P:positive regulation of T cell mediated cytotoxicity"/>
    <property type="evidence" value="ECO:0007669"/>
    <property type="project" value="TreeGrafter"/>
</dbReference>
<proteinExistence type="inferred from homology"/>
<organism evidence="14 15">
    <name type="scientific">Myodes glareolus</name>
    <name type="common">Bank vole</name>
    <name type="synonym">Clethrionomys glareolus</name>
    <dbReference type="NCBI Taxonomy" id="447135"/>
    <lineage>
        <taxon>Eukaryota</taxon>
        <taxon>Metazoa</taxon>
        <taxon>Chordata</taxon>
        <taxon>Craniata</taxon>
        <taxon>Vertebrata</taxon>
        <taxon>Euteleostomi</taxon>
        <taxon>Mammalia</taxon>
        <taxon>Eutheria</taxon>
        <taxon>Euarchontoglires</taxon>
        <taxon>Glires</taxon>
        <taxon>Rodentia</taxon>
        <taxon>Myomorpha</taxon>
        <taxon>Muroidea</taxon>
        <taxon>Cricetidae</taxon>
        <taxon>Arvicolinae</taxon>
        <taxon>Myodes</taxon>
    </lineage>
</organism>
<evidence type="ECO:0000256" key="3">
    <source>
        <dbReference type="ARBA" id="ARBA00006909"/>
    </source>
</evidence>
<reference evidence="14 15" key="1">
    <citation type="journal article" date="2023" name="bioRxiv">
        <title>Conserved and derived expression patterns and positive selection on dental genes reveal complex evolutionary context of ever-growing rodent molars.</title>
        <authorList>
            <person name="Calamari Z.T."/>
            <person name="Song A."/>
            <person name="Cohen E."/>
            <person name="Akter M."/>
            <person name="Roy R.D."/>
            <person name="Hallikas O."/>
            <person name="Christensen M.M."/>
            <person name="Li P."/>
            <person name="Marangoni P."/>
            <person name="Jernvall J."/>
            <person name="Klein O.D."/>
        </authorList>
    </citation>
    <scope>NUCLEOTIDE SEQUENCE [LARGE SCALE GENOMIC DNA]</scope>
    <source>
        <strain evidence="14">V071</strain>
    </source>
</reference>
<dbReference type="FunFam" id="2.60.40.10:FF:000014">
    <property type="entry name" value="H-2 class I histocompatibility antigen, alpha chain"/>
    <property type="match status" value="1"/>
</dbReference>
<keyword evidence="6" id="KW-0391">Immunity</keyword>
<evidence type="ECO:0000256" key="2">
    <source>
        <dbReference type="ARBA" id="ARBA00004479"/>
    </source>
</evidence>
<dbReference type="PROSITE" id="PS00290">
    <property type="entry name" value="IG_MHC"/>
    <property type="match status" value="1"/>
</dbReference>
<evidence type="ECO:0000313" key="14">
    <source>
        <dbReference type="EMBL" id="KAK7802473.1"/>
    </source>
</evidence>
<dbReference type="GO" id="GO:0098553">
    <property type="term" value="C:lumenal side of endoplasmic reticulum membrane"/>
    <property type="evidence" value="ECO:0007669"/>
    <property type="project" value="UniProtKB-ARBA"/>
</dbReference>
<dbReference type="GO" id="GO:0005102">
    <property type="term" value="F:signaling receptor binding"/>
    <property type="evidence" value="ECO:0007669"/>
    <property type="project" value="TreeGrafter"/>
</dbReference>